<feature type="region of interest" description="Disordered" evidence="1">
    <location>
        <begin position="15"/>
        <end position="63"/>
    </location>
</feature>
<feature type="compositionally biased region" description="Basic and acidic residues" evidence="1">
    <location>
        <begin position="120"/>
        <end position="139"/>
    </location>
</feature>
<proteinExistence type="predicted"/>
<dbReference type="AlphaFoldDB" id="A0A8H6JYZ8"/>
<feature type="region of interest" description="Disordered" evidence="1">
    <location>
        <begin position="105"/>
        <end position="144"/>
    </location>
</feature>
<keyword evidence="3" id="KW-1185">Reference proteome</keyword>
<reference evidence="2" key="1">
    <citation type="journal article" date="2020" name="Phytopathology">
        <title>Genome Sequence Resources of Colletotrichum truncatum, C. plurivorum, C. musicola, and C. sojae: Four Species Pathogenic to Soybean (Glycine max).</title>
        <authorList>
            <person name="Rogerio F."/>
            <person name="Boufleur T.R."/>
            <person name="Ciampi-Guillardi M."/>
            <person name="Sukno S.A."/>
            <person name="Thon M.R."/>
            <person name="Massola Junior N.S."/>
            <person name="Baroncelli R."/>
        </authorList>
    </citation>
    <scope>NUCLEOTIDE SEQUENCE</scope>
    <source>
        <strain evidence="2">LFN00145</strain>
    </source>
</reference>
<organism evidence="2 3">
    <name type="scientific">Colletotrichum plurivorum</name>
    <dbReference type="NCBI Taxonomy" id="2175906"/>
    <lineage>
        <taxon>Eukaryota</taxon>
        <taxon>Fungi</taxon>
        <taxon>Dikarya</taxon>
        <taxon>Ascomycota</taxon>
        <taxon>Pezizomycotina</taxon>
        <taxon>Sordariomycetes</taxon>
        <taxon>Hypocreomycetidae</taxon>
        <taxon>Glomerellales</taxon>
        <taxon>Glomerellaceae</taxon>
        <taxon>Colletotrichum</taxon>
        <taxon>Colletotrichum orchidearum species complex</taxon>
    </lineage>
</organism>
<comment type="caution">
    <text evidence="2">The sequence shown here is derived from an EMBL/GenBank/DDBJ whole genome shotgun (WGS) entry which is preliminary data.</text>
</comment>
<gene>
    <name evidence="2" type="ORF">CPLU01_12525</name>
</gene>
<feature type="compositionally biased region" description="Basic and acidic residues" evidence="1">
    <location>
        <begin position="18"/>
        <end position="32"/>
    </location>
</feature>
<name>A0A8H6JYZ8_9PEZI</name>
<dbReference type="EMBL" id="WIGO01000261">
    <property type="protein sequence ID" value="KAF6821391.1"/>
    <property type="molecule type" value="Genomic_DNA"/>
</dbReference>
<evidence type="ECO:0000313" key="3">
    <source>
        <dbReference type="Proteomes" id="UP000654918"/>
    </source>
</evidence>
<sequence length="161" mass="18724">MWAWLMDLEMLYAGRSNQGRDNEMDGTGDERRHGRQAAGDTMQDNETRAKWAKARGRNKPREDVSGAASAFFYPLWRVSVGPVDNENAESHRTKKATLKCSEAGFKADGSRRKKRRERSLRKVERLARSEEEVEGEKREGKRRRWRGSWGVDMEMWWCSGQ</sequence>
<dbReference type="Proteomes" id="UP000654918">
    <property type="component" value="Unassembled WGS sequence"/>
</dbReference>
<protein>
    <submittedName>
        <fullName evidence="2">Uncharacterized protein</fullName>
    </submittedName>
</protein>
<evidence type="ECO:0000313" key="2">
    <source>
        <dbReference type="EMBL" id="KAF6821391.1"/>
    </source>
</evidence>
<evidence type="ECO:0000256" key="1">
    <source>
        <dbReference type="SAM" id="MobiDB-lite"/>
    </source>
</evidence>
<accession>A0A8H6JYZ8</accession>